<evidence type="ECO:0000313" key="1">
    <source>
        <dbReference type="EMBL" id="QHT26686.1"/>
    </source>
</evidence>
<accession>A0A6C0EBZ6</accession>
<protein>
    <submittedName>
        <fullName evidence="1">Uncharacterized protein</fullName>
    </submittedName>
</protein>
<sequence>MEYISDLLNMLITTDIVLKNNILEKVKTYNDDYINKINNFCKKLIEFDDIILNNTFQNIRTDSIKPKIDNFKTNIIRLQIQMFKSYIKKDMNNDKIFLTILELYSNKIKNVKNLLNNDNSDNFDDDDDKDDIDINDFNLIDAFITSINAEITTLLQNNNLISFTYDNGNFNTLIKILISKLKNNKILNTIQAIINTNFDFETITSSIKQYLESITKKSEQTGGGNKSLYNTIFKKLLNMFDNIFKNVISRDIVNQKLDNMFQKIDNILESGKQNCKNYNSSINNYIKAKETELSSLKKKNSTDPDVRADHEKIENDIVFGKMMEHKFNDNNIFNNFTTSSFKDTNVALISIINKIKNKYTNLNLYSILKFFDIQEILVSKSKYPSYIFTWEKLNDTYEYINSLLGLNKNDNINEQFFNFDLINEYLKKLFIENYNNDFYTKYNNFTFDLDKFYVNENQRIIKTIRTNIVEEIKFINLKHYYNDFYNIIIKIIDEKCDNIALYLDELNDININFFDIKNIHIHNNFNIIEKKCYNSKKKNIYMTEITDILSSIKTLFDVDIKLSDIGLDNGDLIPIDKLIKIRCLKHKLLYDRMVLSKTKNDIPSITDFLQTKDVNLYNIWIKNVIPTYNYVNCIKDEVQKQVLDKVRVLSPKLSSFITATNFLYYSYTTYVKYDNFIKIFFNKFFKNNRCYFITDNYIKLSNDKIEYSYLIFDIIKNQSDKRYFFIKLILPGHANILIIDRDGKNIFHFEPNSFNFYLEDNILLKNWLIDGNLEETIKLFINSTSLEKKKKSTGTALDESIMDSYFYEYKLLLLFHKFDPKYKYFSAYSVIRPDNMLIPFTSKSMIDGVDPGGYCKTLTYFYIFLIMINLNNSNDICDNPDKISILMIKWINYTESIDLFKKNETMINMVRNFAIIIFQYYYKFISTMFDGFKIITIDNLKMYDVATRTKIASDMENFKNLKFLDTKCIDKQKLSFEYFNINHIRNIQYNITDQQFDVQLIYNNRKTMNNDTKILINYTEKDCNSNINRELAKWYFFNTIFFNNKYNSYKTIFSINNIYNKADENEKTISWNKTIDVNCQSRSPFKKKYLKYKIKYLKLTNLTQ</sequence>
<dbReference type="AlphaFoldDB" id="A0A6C0EBZ6"/>
<name>A0A6C0EBZ6_9ZZZZ</name>
<organism evidence="1">
    <name type="scientific">viral metagenome</name>
    <dbReference type="NCBI Taxonomy" id="1070528"/>
    <lineage>
        <taxon>unclassified sequences</taxon>
        <taxon>metagenomes</taxon>
        <taxon>organismal metagenomes</taxon>
    </lineage>
</organism>
<dbReference type="EMBL" id="MN739800">
    <property type="protein sequence ID" value="QHT26686.1"/>
    <property type="molecule type" value="Genomic_DNA"/>
</dbReference>
<reference evidence="1" key="1">
    <citation type="journal article" date="2020" name="Nature">
        <title>Giant virus diversity and host interactions through global metagenomics.</title>
        <authorList>
            <person name="Schulz F."/>
            <person name="Roux S."/>
            <person name="Paez-Espino D."/>
            <person name="Jungbluth S."/>
            <person name="Walsh D.A."/>
            <person name="Denef V.J."/>
            <person name="McMahon K.D."/>
            <person name="Konstantinidis K.T."/>
            <person name="Eloe-Fadrosh E.A."/>
            <person name="Kyrpides N.C."/>
            <person name="Woyke T."/>
        </authorList>
    </citation>
    <scope>NUCLEOTIDE SEQUENCE</scope>
    <source>
        <strain evidence="1">GVMAG-M-3300023179-2</strain>
    </source>
</reference>
<proteinExistence type="predicted"/>